<sequence length="39" mass="4510">TIILSFFVRWRYSMIEAVLAAMLEWDNVTPKGLEVVPDV</sequence>
<reference evidence="1" key="1">
    <citation type="journal article" date="2014" name="Front. Microbiol.">
        <title>High frequency of phylogenetically diverse reductive dehalogenase-homologous genes in deep subseafloor sedimentary metagenomes.</title>
        <authorList>
            <person name="Kawai M."/>
            <person name="Futagami T."/>
            <person name="Toyoda A."/>
            <person name="Takaki Y."/>
            <person name="Nishi S."/>
            <person name="Hori S."/>
            <person name="Arai W."/>
            <person name="Tsubouchi T."/>
            <person name="Morono Y."/>
            <person name="Uchiyama I."/>
            <person name="Ito T."/>
            <person name="Fujiyama A."/>
            <person name="Inagaki F."/>
            <person name="Takami H."/>
        </authorList>
    </citation>
    <scope>NUCLEOTIDE SEQUENCE</scope>
    <source>
        <strain evidence="1">Expedition CK06-06</strain>
    </source>
</reference>
<proteinExistence type="predicted"/>
<gene>
    <name evidence="1" type="ORF">S01H4_27530</name>
</gene>
<dbReference type="AlphaFoldDB" id="X1B872"/>
<evidence type="ECO:0000313" key="1">
    <source>
        <dbReference type="EMBL" id="GAG77477.1"/>
    </source>
</evidence>
<feature type="non-terminal residue" evidence="1">
    <location>
        <position position="1"/>
    </location>
</feature>
<name>X1B872_9ZZZZ</name>
<organism evidence="1">
    <name type="scientific">marine sediment metagenome</name>
    <dbReference type="NCBI Taxonomy" id="412755"/>
    <lineage>
        <taxon>unclassified sequences</taxon>
        <taxon>metagenomes</taxon>
        <taxon>ecological metagenomes</taxon>
    </lineage>
</organism>
<protein>
    <submittedName>
        <fullName evidence="1">Uncharacterized protein</fullName>
    </submittedName>
</protein>
<dbReference type="EMBL" id="BART01013474">
    <property type="protein sequence ID" value="GAG77477.1"/>
    <property type="molecule type" value="Genomic_DNA"/>
</dbReference>
<accession>X1B872</accession>
<comment type="caution">
    <text evidence="1">The sequence shown here is derived from an EMBL/GenBank/DDBJ whole genome shotgun (WGS) entry which is preliminary data.</text>
</comment>